<dbReference type="Gene3D" id="6.10.140.1600">
    <property type="match status" value="1"/>
</dbReference>
<feature type="repeat" description="WD" evidence="13">
    <location>
        <begin position="98"/>
        <end position="131"/>
    </location>
</feature>
<dbReference type="Pfam" id="PF00400">
    <property type="entry name" value="WD40"/>
    <property type="match status" value="1"/>
</dbReference>
<dbReference type="HOGENOM" id="CLU_003033_2_0_1"/>
<organism evidence="16">
    <name type="scientific">Vanderwaltozyma polyspora (strain ATCC 22028 / DSM 70294 / BCRC 21397 / CBS 2163 / NBRC 10782 / NRRL Y-8283 / UCD 57-17)</name>
    <name type="common">Kluyveromyces polysporus</name>
    <dbReference type="NCBI Taxonomy" id="436907"/>
    <lineage>
        <taxon>Eukaryota</taxon>
        <taxon>Fungi</taxon>
        <taxon>Dikarya</taxon>
        <taxon>Ascomycota</taxon>
        <taxon>Saccharomycotina</taxon>
        <taxon>Saccharomycetes</taxon>
        <taxon>Saccharomycetales</taxon>
        <taxon>Saccharomycetaceae</taxon>
        <taxon>Vanderwaltozyma</taxon>
    </lineage>
</organism>
<feature type="region of interest" description="Disordered" evidence="14">
    <location>
        <begin position="945"/>
        <end position="981"/>
    </location>
</feature>
<dbReference type="GO" id="GO:0070971">
    <property type="term" value="C:endoplasmic reticulum exit site"/>
    <property type="evidence" value="ECO:0007669"/>
    <property type="project" value="TreeGrafter"/>
</dbReference>
<dbReference type="SUPFAM" id="SSF50978">
    <property type="entry name" value="WD40 repeat-like"/>
    <property type="match status" value="1"/>
</dbReference>
<keyword evidence="7 13" id="KW-0853">WD repeat</keyword>
<reference evidence="15 16" key="1">
    <citation type="journal article" date="2007" name="Proc. Natl. Acad. Sci. U.S.A.">
        <title>Independent sorting-out of thousands of duplicated gene pairs in two yeast species descended from a whole-genome duplication.</title>
        <authorList>
            <person name="Scannell D.R."/>
            <person name="Frank A.C."/>
            <person name="Conant G.C."/>
            <person name="Byrne K.P."/>
            <person name="Woolfit M."/>
            <person name="Wolfe K.H."/>
        </authorList>
    </citation>
    <scope>NUCLEOTIDE SEQUENCE [LARGE SCALE GENOMIC DNA]</scope>
    <source>
        <strain evidence="16">ATCC 22028 / DSM 70294 / BCRC 21397 / CBS 2163 / NBRC 10782 / NRRL Y-8283 / UCD 57-17</strain>
    </source>
</reference>
<dbReference type="GeneID" id="5546854"/>
<dbReference type="RefSeq" id="XP_001646415.1">
    <property type="nucleotide sequence ID" value="XM_001646365.1"/>
</dbReference>
<keyword evidence="10" id="KW-0931">ER-Golgi transport</keyword>
<name>A7TGU4_VANPO</name>
<dbReference type="InterPro" id="IPR040251">
    <property type="entry name" value="SEC31-like"/>
</dbReference>
<dbReference type="SMART" id="SM00320">
    <property type="entry name" value="WD40"/>
    <property type="match status" value="5"/>
</dbReference>
<dbReference type="InterPro" id="IPR036322">
    <property type="entry name" value="WD40_repeat_dom_sf"/>
</dbReference>
<dbReference type="PROSITE" id="PS50082">
    <property type="entry name" value="WD_REPEATS_2"/>
    <property type="match status" value="1"/>
</dbReference>
<keyword evidence="6" id="KW-0813">Transport</keyword>
<evidence type="ECO:0000256" key="1">
    <source>
        <dbReference type="ARBA" id="ARBA00004299"/>
    </source>
</evidence>
<evidence type="ECO:0000256" key="4">
    <source>
        <dbReference type="ARBA" id="ARBA00013507"/>
    </source>
</evidence>
<evidence type="ECO:0000256" key="9">
    <source>
        <dbReference type="ARBA" id="ARBA00022824"/>
    </source>
</evidence>
<evidence type="ECO:0000256" key="13">
    <source>
        <dbReference type="PROSITE-ProRule" id="PRU00221"/>
    </source>
</evidence>
<dbReference type="AlphaFoldDB" id="A7TGU4"/>
<protein>
    <recommendedName>
        <fullName evidence="5">Protein transport protein SEC31</fullName>
    </recommendedName>
    <alternativeName>
        <fullName evidence="4">Protein transport protein sec31</fullName>
    </alternativeName>
</protein>
<dbReference type="Gene3D" id="2.20.25.400">
    <property type="match status" value="1"/>
</dbReference>
<dbReference type="OMA" id="CPRNPGF"/>
<evidence type="ECO:0000256" key="3">
    <source>
        <dbReference type="ARBA" id="ARBA00009358"/>
    </source>
</evidence>
<dbReference type="PANTHER" id="PTHR13923:SF11">
    <property type="entry name" value="SECRETORY 31, ISOFORM D"/>
    <property type="match status" value="1"/>
</dbReference>
<gene>
    <name evidence="15" type="ORF">Kpol_2001p63</name>
</gene>
<feature type="compositionally biased region" description="Polar residues" evidence="14">
    <location>
        <begin position="1067"/>
        <end position="1090"/>
    </location>
</feature>
<evidence type="ECO:0000256" key="8">
    <source>
        <dbReference type="ARBA" id="ARBA00022737"/>
    </source>
</evidence>
<dbReference type="KEGG" id="vpo:Kpol_2001p63"/>
<evidence type="ECO:0000313" key="15">
    <source>
        <dbReference type="EMBL" id="EDO18557.1"/>
    </source>
</evidence>
<proteinExistence type="inferred from homology"/>
<feature type="compositionally biased region" description="Pro residues" evidence="14">
    <location>
        <begin position="827"/>
        <end position="838"/>
    </location>
</feature>
<keyword evidence="16" id="KW-1185">Reference proteome</keyword>
<keyword evidence="11" id="KW-0653">Protein transport</keyword>
<dbReference type="InterPro" id="IPR015943">
    <property type="entry name" value="WD40/YVTN_repeat-like_dom_sf"/>
</dbReference>
<evidence type="ECO:0000256" key="7">
    <source>
        <dbReference type="ARBA" id="ARBA00022574"/>
    </source>
</evidence>
<dbReference type="eggNOG" id="KOG0307">
    <property type="taxonomic scope" value="Eukaryota"/>
</dbReference>
<dbReference type="GO" id="GO:0007029">
    <property type="term" value="P:endoplasmic reticulum organization"/>
    <property type="evidence" value="ECO:0007669"/>
    <property type="project" value="TreeGrafter"/>
</dbReference>
<evidence type="ECO:0000256" key="14">
    <source>
        <dbReference type="SAM" id="MobiDB-lite"/>
    </source>
</evidence>
<keyword evidence="9" id="KW-0256">Endoplasmic reticulum</keyword>
<dbReference type="OrthoDB" id="542917at2759"/>
<dbReference type="InParanoid" id="A7TGU4"/>
<dbReference type="GO" id="GO:0005198">
    <property type="term" value="F:structural molecule activity"/>
    <property type="evidence" value="ECO:0007669"/>
    <property type="project" value="TreeGrafter"/>
</dbReference>
<comment type="function">
    <text evidence="12">Component of the coat protein complex II (COPII) which promotes the formation of transport vesicles from the endoplasmic reticulum (ER). The coat has two main functions, the physical deformation of the endoplasmic reticulum membrane into vesicles and the selection of cargo molecules.</text>
</comment>
<evidence type="ECO:0000313" key="16">
    <source>
        <dbReference type="Proteomes" id="UP000000267"/>
    </source>
</evidence>
<evidence type="ECO:0000256" key="12">
    <source>
        <dbReference type="ARBA" id="ARBA00025471"/>
    </source>
</evidence>
<dbReference type="Gene3D" id="2.130.10.10">
    <property type="entry name" value="YVTN repeat-like/Quinoprotein amine dehydrogenase"/>
    <property type="match status" value="1"/>
</dbReference>
<sequence length="1276" mass="140208">MVAIGDFSESSTFTWSHERLPRLFAGSSSNGTSGKLEVYSLVAGSKDPVSSLVIDGLGFNDLDCAIDDHVVAGAMKNGGLKFFKFDASNNVVSQVSEFNSHSKEANVVKFNYVQSNVMLSGGSDSEIFIWDTKKCLSQLDYTPLTPGAVTGTSNPTISSLAWNHSLSHVFASAADTTHASIWDLKAKKEVMHLAYSNPETGMKSQLSIVEWDPKNSTRVATSSTSSILIWDLRNSAKPLQILDSQATVKSLDWCAKDQDYLLASSDNNTVVLWNPQTNEKLSTFPGNTCYSKVKFAPELPEIFASASSETPIKVRSLQDITTSLDSEDSNVIENKTEDEFWNNVSASPDLSAAEPEPKPIVSKLQAPSWTMNQSPAASWVFGGKIVSVMADGKSVQITKPNLPGFFNDGSILQKALETKNFTSIINQRLAKPINDDNEDDWNLIEKLALDGKDEVTEEIFSFDDDELEEELDDQKQVTEGEAFFEQLEQGYQPVGSFKIESTSETIAKSLVKSNYKAAINSSLQNEMLLEAMVIAMDSNNQSLKEKVKAAYFSKFGDANTLSRFLFSFSNKTMDDLIDNLDVTQWKLVAKSILCNFENDVNQRNQFLVKLGDRLIASNMRQEAIGAYVSADSLDKVASIWIKELNTLEKSFANSKSTAYKSHSECLTEFIERFVTFTNSLEMKELNITNEDLISKFLEFVDLSCSSGNFELARKLLETLPESNPMVKAENERINTVLGVPLKKKSSLKTSNAPLAPSPSFGVMNQSQMGSTQSFIQQQNITPVNNHVAMDHNEFPNKNFANNPYSTSADQHIHTASSVSLTAKKNPYAPPRSSTPPTMPTHLPKSNNQNIYQGMNKINGVPVIPNQHHFTKPTATFVSEPAPLKAQDAPNTTRNPVPGNVISGQVPHANKKANDGWNDLPLDVREKTIRAKPVSVAPVSSFQSAMNHGGIPAMPAASDPRSRKHSTASMSSIKPPPLRHSRKPSAIITPMTNMSPQQKPVSHNPYAPPSTNAVPASPSMNNKQFSFPLLPTAPGEIQPSQPSNPYAPQIENPPTPVSMRSNPYGPNTNDINQNVSNQLNGPPQMAKQDSNPLAPPPINARKKVTQNIDLGQTPSLGNPQSNHNIEAPQGEVPRKQLLSNHMNSIPMSAEVSPTHVPISSPPLPETLSPVTSEEIEIIEFFKKELERVTPLIPSEYVKQLKDCRKRLNILFAHIEKKDLISVETMDKVYKIVENLQNKNYQEAVQIQSDIATNNSSEAGNWLTGVKRMIAISQATST</sequence>
<dbReference type="Pfam" id="PF11549">
    <property type="entry name" value="Sec31"/>
    <property type="match status" value="1"/>
</dbReference>
<evidence type="ECO:0000256" key="10">
    <source>
        <dbReference type="ARBA" id="ARBA00022892"/>
    </source>
</evidence>
<dbReference type="InterPro" id="IPR021614">
    <property type="entry name" value="Sec31"/>
</dbReference>
<dbReference type="Proteomes" id="UP000000267">
    <property type="component" value="Unassembled WGS sequence"/>
</dbReference>
<dbReference type="PhylomeDB" id="A7TGU4"/>
<feature type="region of interest" description="Disordered" evidence="14">
    <location>
        <begin position="1067"/>
        <end position="1098"/>
    </location>
</feature>
<dbReference type="GO" id="GO:0090110">
    <property type="term" value="P:COPII-coated vesicle cargo loading"/>
    <property type="evidence" value="ECO:0007669"/>
    <property type="project" value="TreeGrafter"/>
</dbReference>
<dbReference type="GO" id="GO:0005789">
    <property type="term" value="C:endoplasmic reticulum membrane"/>
    <property type="evidence" value="ECO:0007669"/>
    <property type="project" value="UniProtKB-SubCell"/>
</dbReference>
<dbReference type="Gene3D" id="1.25.40.980">
    <property type="match status" value="1"/>
</dbReference>
<comment type="subcellular location">
    <subcellularLocation>
        <location evidence="1">Cytoplasmic vesicle</location>
        <location evidence="1">COPII-coated vesicle membrane</location>
        <topology evidence="1">Peripheral membrane protein</topology>
        <orientation evidence="1">Cytoplasmic side</orientation>
    </subcellularLocation>
    <subcellularLocation>
        <location evidence="2">Endoplasmic reticulum membrane</location>
        <topology evidence="2">Peripheral membrane protein</topology>
        <orientation evidence="2">Cytoplasmic side</orientation>
    </subcellularLocation>
</comment>
<dbReference type="GO" id="GO:0030127">
    <property type="term" value="C:COPII vesicle coat"/>
    <property type="evidence" value="ECO:0007669"/>
    <property type="project" value="TreeGrafter"/>
</dbReference>
<dbReference type="PROSITE" id="PS50294">
    <property type="entry name" value="WD_REPEATS_REGION"/>
    <property type="match status" value="1"/>
</dbReference>
<comment type="similarity">
    <text evidence="3">Belongs to the WD repeat SEC31 family.</text>
</comment>
<feature type="region of interest" description="Disordered" evidence="14">
    <location>
        <begin position="819"/>
        <end position="841"/>
    </location>
</feature>
<dbReference type="STRING" id="436907.A7TGU4"/>
<dbReference type="GO" id="GO:0015031">
    <property type="term" value="P:protein transport"/>
    <property type="evidence" value="ECO:0007669"/>
    <property type="project" value="UniProtKB-KW"/>
</dbReference>
<evidence type="ECO:0000256" key="6">
    <source>
        <dbReference type="ARBA" id="ARBA00022448"/>
    </source>
</evidence>
<evidence type="ECO:0000256" key="5">
    <source>
        <dbReference type="ARBA" id="ARBA00021236"/>
    </source>
</evidence>
<evidence type="ECO:0000256" key="2">
    <source>
        <dbReference type="ARBA" id="ARBA00004397"/>
    </source>
</evidence>
<accession>A7TGU4</accession>
<keyword evidence="8" id="KW-0677">Repeat</keyword>
<dbReference type="PANTHER" id="PTHR13923">
    <property type="entry name" value="SEC31-RELATED PROTEIN"/>
    <property type="match status" value="1"/>
</dbReference>
<dbReference type="EMBL" id="DS480388">
    <property type="protein sequence ID" value="EDO18557.1"/>
    <property type="molecule type" value="Genomic_DNA"/>
</dbReference>
<dbReference type="Gene3D" id="1.20.940.10">
    <property type="entry name" value="Functional domain of the splicing factor Prp18"/>
    <property type="match status" value="1"/>
</dbReference>
<dbReference type="InterPro" id="IPR001680">
    <property type="entry name" value="WD40_rpt"/>
</dbReference>
<evidence type="ECO:0000256" key="11">
    <source>
        <dbReference type="ARBA" id="ARBA00022927"/>
    </source>
</evidence>